<name>A0ABM8XRN0_9BURK</name>
<dbReference type="PANTHER" id="PTHR42928">
    <property type="entry name" value="TRICARBOXYLATE-BINDING PROTEIN"/>
    <property type="match status" value="1"/>
</dbReference>
<gene>
    <name evidence="3" type="ORF">LMG32289_05231</name>
</gene>
<evidence type="ECO:0000256" key="2">
    <source>
        <dbReference type="SAM" id="Phobius"/>
    </source>
</evidence>
<dbReference type="CDD" id="cd07012">
    <property type="entry name" value="PBP2_Bug_TTT"/>
    <property type="match status" value="1"/>
</dbReference>
<evidence type="ECO:0000313" key="4">
    <source>
        <dbReference type="Proteomes" id="UP000706525"/>
    </source>
</evidence>
<organism evidence="3 4">
    <name type="scientific">Cupriavidus pampae</name>
    <dbReference type="NCBI Taxonomy" id="659251"/>
    <lineage>
        <taxon>Bacteria</taxon>
        <taxon>Pseudomonadati</taxon>
        <taxon>Pseudomonadota</taxon>
        <taxon>Betaproteobacteria</taxon>
        <taxon>Burkholderiales</taxon>
        <taxon>Burkholderiaceae</taxon>
        <taxon>Cupriavidus</taxon>
    </lineage>
</organism>
<dbReference type="Pfam" id="PF03401">
    <property type="entry name" value="TctC"/>
    <property type="match status" value="1"/>
</dbReference>
<dbReference type="PIRSF" id="PIRSF017082">
    <property type="entry name" value="YflP"/>
    <property type="match status" value="1"/>
</dbReference>
<proteinExistence type="inferred from homology"/>
<dbReference type="InterPro" id="IPR006311">
    <property type="entry name" value="TAT_signal"/>
</dbReference>
<evidence type="ECO:0000313" key="3">
    <source>
        <dbReference type="EMBL" id="CAG9182936.1"/>
    </source>
</evidence>
<keyword evidence="2" id="KW-0472">Membrane</keyword>
<keyword evidence="2" id="KW-0812">Transmembrane</keyword>
<dbReference type="PROSITE" id="PS51318">
    <property type="entry name" value="TAT"/>
    <property type="match status" value="1"/>
</dbReference>
<reference evidence="3 4" key="1">
    <citation type="submission" date="2021-08" db="EMBL/GenBank/DDBJ databases">
        <authorList>
            <person name="Peeters C."/>
        </authorList>
    </citation>
    <scope>NUCLEOTIDE SEQUENCE [LARGE SCALE GENOMIC DNA]</scope>
    <source>
        <strain evidence="3 4">LMG 32289</strain>
    </source>
</reference>
<dbReference type="EMBL" id="CAJZAG010000011">
    <property type="protein sequence ID" value="CAG9182936.1"/>
    <property type="molecule type" value="Genomic_DNA"/>
</dbReference>
<accession>A0ABM8XRN0</accession>
<keyword evidence="4" id="KW-1185">Reference proteome</keyword>
<comment type="similarity">
    <text evidence="1">Belongs to the UPF0065 (bug) family.</text>
</comment>
<dbReference type="Gene3D" id="3.40.190.150">
    <property type="entry name" value="Bordetella uptake gene, domain 1"/>
    <property type="match status" value="1"/>
</dbReference>
<dbReference type="InterPro" id="IPR005064">
    <property type="entry name" value="BUG"/>
</dbReference>
<dbReference type="RefSeq" id="WP_223993683.1">
    <property type="nucleotide sequence ID" value="NZ_CAJZAG010000011.1"/>
</dbReference>
<dbReference type="Gene3D" id="3.40.190.10">
    <property type="entry name" value="Periplasmic binding protein-like II"/>
    <property type="match status" value="1"/>
</dbReference>
<comment type="caution">
    <text evidence="3">The sequence shown here is derived from an EMBL/GenBank/DDBJ whole genome shotgun (WGS) entry which is preliminary data.</text>
</comment>
<protein>
    <recommendedName>
        <fullName evidence="5">Tripartite tricarboxylate transporter substrate binding protein</fullName>
    </recommendedName>
</protein>
<feature type="transmembrane region" description="Helical" evidence="2">
    <location>
        <begin position="21"/>
        <end position="39"/>
    </location>
</feature>
<keyword evidence="2" id="KW-1133">Transmembrane helix</keyword>
<dbReference type="InterPro" id="IPR042100">
    <property type="entry name" value="Bug_dom1"/>
</dbReference>
<evidence type="ECO:0000256" key="1">
    <source>
        <dbReference type="ARBA" id="ARBA00006987"/>
    </source>
</evidence>
<sequence>MSSVVVRASRFKSLSTRRRQLLRVGASACIAAMFGAAPLTDAWAQTGDNTGPLRLIVAYPPGGSADILARMLGQKLGQVLNRSVVVDNRPGAGGMIGLNAAAQAAPDGNTIFLCAVTTQIIVTLLNKNARYDVTRDLEPISLMASAPHVLVVHPSVPAKDMKAFTAWLATQNGKVNFASGFGTLSHLEGILLGQRLDVTLHNIPYKGSSQAVTDLLAGNVSFMFDSIPSSLPLITSGKVRALAVASTQRMPALAQLPTVAEAGVPGYDVNNWFGVYAPKGTPQSVLEGFDKAIAETLRDKDLVARMERNGYLPKYGNSAEMGRVATDEVKRWGNVISTAGLSL</sequence>
<dbReference type="Proteomes" id="UP000706525">
    <property type="component" value="Unassembled WGS sequence"/>
</dbReference>
<dbReference type="PANTHER" id="PTHR42928:SF5">
    <property type="entry name" value="BLR1237 PROTEIN"/>
    <property type="match status" value="1"/>
</dbReference>
<dbReference type="SUPFAM" id="SSF53850">
    <property type="entry name" value="Periplasmic binding protein-like II"/>
    <property type="match status" value="1"/>
</dbReference>
<evidence type="ECO:0008006" key="5">
    <source>
        <dbReference type="Google" id="ProtNLM"/>
    </source>
</evidence>